<gene>
    <name evidence="1" type="primary">NOO_LOCUS10274</name>
    <name evidence="1" type="ORF">NPIL_426751</name>
</gene>
<accession>A0A8X6Q9Z1</accession>
<dbReference type="Proteomes" id="UP000887013">
    <property type="component" value="Unassembled WGS sequence"/>
</dbReference>
<comment type="caution">
    <text evidence="1">The sequence shown here is derived from an EMBL/GenBank/DDBJ whole genome shotgun (WGS) entry which is preliminary data.</text>
</comment>
<dbReference type="EMBL" id="BMAW01126019">
    <property type="protein sequence ID" value="GFU15003.1"/>
    <property type="molecule type" value="Genomic_DNA"/>
</dbReference>
<name>A0A8X6Q9Z1_NEPPI</name>
<dbReference type="AlphaFoldDB" id="A0A8X6Q9Z1"/>
<sequence>MFGSALLDVLSVISKQEIVTHTYTNLAYNKITLSETDSVICAETSDVHVDKDLHEVGLKNVTHGPYGTLNPNSSYMTEGKCYERYTSALVSNTVTRNDGYLYNCETVALK</sequence>
<reference evidence="1" key="1">
    <citation type="submission" date="2020-08" db="EMBL/GenBank/DDBJ databases">
        <title>Multicomponent nature underlies the extraordinary mechanical properties of spider dragline silk.</title>
        <authorList>
            <person name="Kono N."/>
            <person name="Nakamura H."/>
            <person name="Mori M."/>
            <person name="Yoshida Y."/>
            <person name="Ohtoshi R."/>
            <person name="Malay A.D."/>
            <person name="Moran D.A.P."/>
            <person name="Tomita M."/>
            <person name="Numata K."/>
            <person name="Arakawa K."/>
        </authorList>
    </citation>
    <scope>NUCLEOTIDE SEQUENCE</scope>
</reference>
<organism evidence="1 2">
    <name type="scientific">Nephila pilipes</name>
    <name type="common">Giant wood spider</name>
    <name type="synonym">Nephila maculata</name>
    <dbReference type="NCBI Taxonomy" id="299642"/>
    <lineage>
        <taxon>Eukaryota</taxon>
        <taxon>Metazoa</taxon>
        <taxon>Ecdysozoa</taxon>
        <taxon>Arthropoda</taxon>
        <taxon>Chelicerata</taxon>
        <taxon>Arachnida</taxon>
        <taxon>Araneae</taxon>
        <taxon>Araneomorphae</taxon>
        <taxon>Entelegynae</taxon>
        <taxon>Araneoidea</taxon>
        <taxon>Nephilidae</taxon>
        <taxon>Nephila</taxon>
    </lineage>
</organism>
<proteinExistence type="predicted"/>
<evidence type="ECO:0000313" key="1">
    <source>
        <dbReference type="EMBL" id="GFU15003.1"/>
    </source>
</evidence>
<keyword evidence="2" id="KW-1185">Reference proteome</keyword>
<dbReference type="OrthoDB" id="7789720at2759"/>
<protein>
    <submittedName>
        <fullName evidence="1">Uncharacterized protein</fullName>
    </submittedName>
</protein>
<evidence type="ECO:0000313" key="2">
    <source>
        <dbReference type="Proteomes" id="UP000887013"/>
    </source>
</evidence>